<dbReference type="SMART" id="SM00044">
    <property type="entry name" value="CYCc"/>
    <property type="match status" value="1"/>
</dbReference>
<dbReference type="InterPro" id="IPR041664">
    <property type="entry name" value="AAA_16"/>
</dbReference>
<dbReference type="SUPFAM" id="SSF52540">
    <property type="entry name" value="P-loop containing nucleoside triphosphate hydrolases"/>
    <property type="match status" value="1"/>
</dbReference>
<dbReference type="GO" id="GO:0009190">
    <property type="term" value="P:cyclic nucleotide biosynthetic process"/>
    <property type="evidence" value="ECO:0007669"/>
    <property type="project" value="InterPro"/>
</dbReference>
<dbReference type="SUPFAM" id="SSF55073">
    <property type="entry name" value="Nucleotide cyclase"/>
    <property type="match status" value="1"/>
</dbReference>
<accession>A0A2T9J7G5</accession>
<gene>
    <name evidence="4" type="ORF">DDF65_16145</name>
</gene>
<evidence type="ECO:0000313" key="5">
    <source>
        <dbReference type="Proteomes" id="UP000244913"/>
    </source>
</evidence>
<dbReference type="GO" id="GO:0005524">
    <property type="term" value="F:ATP binding"/>
    <property type="evidence" value="ECO:0007669"/>
    <property type="project" value="UniProtKB-KW"/>
</dbReference>
<keyword evidence="5" id="KW-1185">Reference proteome</keyword>
<dbReference type="PROSITE" id="PS50125">
    <property type="entry name" value="GUANYLATE_CYCLASE_2"/>
    <property type="match status" value="1"/>
</dbReference>
<evidence type="ECO:0000259" key="3">
    <source>
        <dbReference type="PROSITE" id="PS50125"/>
    </source>
</evidence>
<dbReference type="AlphaFoldDB" id="A0A2T9J7G5"/>
<keyword evidence="2" id="KW-0067">ATP-binding</keyword>
<dbReference type="InterPro" id="IPR027417">
    <property type="entry name" value="P-loop_NTPase"/>
</dbReference>
<evidence type="ECO:0000256" key="1">
    <source>
        <dbReference type="ARBA" id="ARBA00022741"/>
    </source>
</evidence>
<dbReference type="Gene3D" id="1.25.40.10">
    <property type="entry name" value="Tetratricopeptide repeat domain"/>
    <property type="match status" value="1"/>
</dbReference>
<dbReference type="EMBL" id="QDKP01000049">
    <property type="protein sequence ID" value="PVM77462.1"/>
    <property type="molecule type" value="Genomic_DNA"/>
</dbReference>
<dbReference type="InterPro" id="IPR011990">
    <property type="entry name" value="TPR-like_helical_dom_sf"/>
</dbReference>
<evidence type="ECO:0000256" key="2">
    <source>
        <dbReference type="ARBA" id="ARBA00022840"/>
    </source>
</evidence>
<dbReference type="Gene3D" id="3.30.70.1230">
    <property type="entry name" value="Nucleotide cyclase"/>
    <property type="match status" value="1"/>
</dbReference>
<evidence type="ECO:0000313" key="4">
    <source>
        <dbReference type="EMBL" id="PVM77462.1"/>
    </source>
</evidence>
<dbReference type="InterPro" id="IPR029787">
    <property type="entry name" value="Nucleotide_cyclase"/>
</dbReference>
<protein>
    <recommendedName>
        <fullName evidence="3">Guanylate cyclase domain-containing protein</fullName>
    </recommendedName>
</protein>
<dbReference type="GO" id="GO:0005737">
    <property type="term" value="C:cytoplasm"/>
    <property type="evidence" value="ECO:0007669"/>
    <property type="project" value="TreeGrafter"/>
</dbReference>
<dbReference type="GO" id="GO:0035556">
    <property type="term" value="P:intracellular signal transduction"/>
    <property type="evidence" value="ECO:0007669"/>
    <property type="project" value="InterPro"/>
</dbReference>
<proteinExistence type="predicted"/>
<dbReference type="Gene3D" id="3.40.50.300">
    <property type="entry name" value="P-loop containing nucleotide triphosphate hydrolases"/>
    <property type="match status" value="1"/>
</dbReference>
<dbReference type="GO" id="GO:0004016">
    <property type="term" value="F:adenylate cyclase activity"/>
    <property type="evidence" value="ECO:0007669"/>
    <property type="project" value="UniProtKB-ARBA"/>
</dbReference>
<reference evidence="4 5" key="1">
    <citation type="submission" date="2018-04" db="EMBL/GenBank/DDBJ databases">
        <title>The genome sequence of Caulobacter sp. 736.</title>
        <authorList>
            <person name="Gao J."/>
            <person name="Sun J."/>
        </authorList>
    </citation>
    <scope>NUCLEOTIDE SEQUENCE [LARGE SCALE GENOMIC DNA]</scope>
    <source>
        <strain evidence="4 5">736</strain>
    </source>
</reference>
<dbReference type="Pfam" id="PF13191">
    <property type="entry name" value="AAA_16"/>
    <property type="match status" value="1"/>
</dbReference>
<sequence length="1138" mass="122877">MASTGESLSSIGAGPPAEEVRAQMERVLTSAAFVRAPRMRRFLTFLVEETLAGRGARLKEYTIATEVFGKASDFQPGESAVVRVEAGRLRRLLVQYIADHAGDPLQIHVVKGSYVPSFHRSGELSGHAASPARAAADTRHALSQAWPAQERRMVTALSCGFTDTTGQLAMSDALLDALDTLHSRCAEIGNRHGGQVEASAGDRLMVYFGWPFALDDGPARALSAALEMIAQVRTSAQTLALSCRIGVATSEVITRGPTTAGTSLRAAVIGEAPARATRLQLHAPPSAILVAESTRRMTGAAFQFLSAGELDPDSGGGLAWRLLAARPNTTRFQALHAGLRSDLVGRAEERALLMSRWRLAQAGEGQALMLVGEAGMGKSRLAESVLAAVGRDGVRLRTQCSPQHGNSTLYPILQLLRTRLGLTKDSRDVEAAVGRVLKRSGSTEELDQGLLAELLGAAEADPVDMSASARKALTLKLLRRLLLGLSGARPIVLLVEDVHWADPTTLEFLRDLVEAAASAPLLVIMTSRPENVPNFPLQTNVTAIRLARLPRGDCAALLHGMPDAEQLSEPCRALILERAEGVPLYVEELAKLMLATHALDPWRAAVPESLSELLATQLDRLGASRAIAQMAAALGRTFSWAMLAQIAGGAGAGADLDAALDQLLAAGVLVRDRGDSSQGFAFRHALLRDAAYRSLHEPTRRALHAKIGDALVEAFPDVAADQPELVAHHLMEAGRAGESIPFWIDAGGRAAARYALTEGIAHLRMAREALASLDGEDNRERELSILLQLALLIRSARGYSDLELLSIYERAEHLALDLGKPNKRLEATYGLWTQAAGRGHWRRARALAEAFGQQVDALEGDTQLRIETLRLMGACDAFAGDFRTARERHLKAFELYDPPGHGPRFGFDPGATVAAYLSWMHWLLGEPEVARAYGQKALAAALAQAHPPTVAFVLCWLIFHAVCDEDVEAVARLNAQLQPLCEERECRYWQPFGSACAEWASFTQDGLPRHLDRLLEQADAFGEHYLKSCLLLLGADMCLSLGRAEHGLDLVDRASAFIAEHDERVWEAEAARMRAELLMLDPAADVSEVAALLKIAGDLAARQHAIALTRRTEQSLDRLVRRHRADGPSPAAKVMLNA</sequence>
<feature type="domain" description="Guanylate cyclase" evidence="3">
    <location>
        <begin position="152"/>
        <end position="280"/>
    </location>
</feature>
<organism evidence="4 5">
    <name type="scientific">Caulobacter radicis</name>
    <dbReference type="NCBI Taxonomy" id="2172650"/>
    <lineage>
        <taxon>Bacteria</taxon>
        <taxon>Pseudomonadati</taxon>
        <taxon>Pseudomonadota</taxon>
        <taxon>Alphaproteobacteria</taxon>
        <taxon>Caulobacterales</taxon>
        <taxon>Caulobacteraceae</taxon>
        <taxon>Caulobacter</taxon>
    </lineage>
</organism>
<dbReference type="InterPro" id="IPR001054">
    <property type="entry name" value="A/G_cyclase"/>
</dbReference>
<dbReference type="Proteomes" id="UP000244913">
    <property type="component" value="Unassembled WGS sequence"/>
</dbReference>
<keyword evidence="1" id="KW-0547">Nucleotide-binding</keyword>
<dbReference type="PANTHER" id="PTHR16305">
    <property type="entry name" value="TESTICULAR SOLUBLE ADENYLYL CYCLASE"/>
    <property type="match status" value="1"/>
</dbReference>
<comment type="caution">
    <text evidence="4">The sequence shown here is derived from an EMBL/GenBank/DDBJ whole genome shotgun (WGS) entry which is preliminary data.</text>
</comment>
<name>A0A2T9J7G5_9CAUL</name>
<dbReference type="CDD" id="cd07302">
    <property type="entry name" value="CHD"/>
    <property type="match status" value="1"/>
</dbReference>
<dbReference type="PANTHER" id="PTHR16305:SF28">
    <property type="entry name" value="GUANYLATE CYCLASE DOMAIN-CONTAINING PROTEIN"/>
    <property type="match status" value="1"/>
</dbReference>